<sequence>MKLELTNAEQWIKLFTSKLDENVSTLNELDTAIGDGDHGTNMERGAKAVKEALDKQTPADLSALFKTTAFAMIQKVGGASGPLYGTAFLDMSKAAKDEADLAKLVQVGADGIKRRGQSDVKMKTMIDVWQPVADDLSAGPLTADQVDQALQSTKGMVATKGRASYLEEKSVGHLDPGSQSSAYLFDSLIEALGEK</sequence>
<proteinExistence type="predicted"/>
<dbReference type="OrthoDB" id="9800291at2"/>
<dbReference type="GO" id="GO:0005829">
    <property type="term" value="C:cytosol"/>
    <property type="evidence" value="ECO:0007669"/>
    <property type="project" value="TreeGrafter"/>
</dbReference>
<dbReference type="STRING" id="1423815.FC27_GL001370"/>
<dbReference type="Pfam" id="PF02734">
    <property type="entry name" value="Dak2"/>
    <property type="match status" value="1"/>
</dbReference>
<dbReference type="NCBIfam" id="TIGR02365">
    <property type="entry name" value="dha_L_ycgS"/>
    <property type="match status" value="1"/>
</dbReference>
<gene>
    <name evidence="10" type="ORF">FC27_GL001370</name>
</gene>
<evidence type="ECO:0000256" key="6">
    <source>
        <dbReference type="ARBA" id="ARBA00022798"/>
    </source>
</evidence>
<dbReference type="AlphaFoldDB" id="A0A0R1SMA2"/>
<dbReference type="PATRIC" id="fig|1423815.3.peg.1404"/>
<dbReference type="Gene3D" id="1.25.40.340">
    <property type="match status" value="1"/>
</dbReference>
<keyword evidence="4" id="KW-0808">Transferase</keyword>
<evidence type="ECO:0000313" key="10">
    <source>
        <dbReference type="EMBL" id="KRL67834.1"/>
    </source>
</evidence>
<accession>A0A0R1SMA2</accession>
<organism evidence="10 11">
    <name type="scientific">Companilactobacillus versmoldensis DSM 14857 = KCTC 3814</name>
    <dbReference type="NCBI Taxonomy" id="1423815"/>
    <lineage>
        <taxon>Bacteria</taxon>
        <taxon>Bacillati</taxon>
        <taxon>Bacillota</taxon>
        <taxon>Bacilli</taxon>
        <taxon>Lactobacillales</taxon>
        <taxon>Lactobacillaceae</taxon>
        <taxon>Companilactobacillus</taxon>
    </lineage>
</organism>
<dbReference type="PANTHER" id="PTHR28629">
    <property type="entry name" value="TRIOKINASE/FMN CYCLASE"/>
    <property type="match status" value="1"/>
</dbReference>
<dbReference type="EMBL" id="AZFA01000003">
    <property type="protein sequence ID" value="KRL67834.1"/>
    <property type="molecule type" value="Genomic_DNA"/>
</dbReference>
<comment type="caution">
    <text evidence="10">The sequence shown here is derived from an EMBL/GenBank/DDBJ whole genome shotgun (WGS) entry which is preliminary data.</text>
</comment>
<name>A0A0R1SMA2_9LACO</name>
<feature type="domain" description="DhaL" evidence="9">
    <location>
        <begin position="6"/>
        <end position="190"/>
    </location>
</feature>
<dbReference type="GO" id="GO:0047324">
    <property type="term" value="F:phosphoenolpyruvate-glycerone phosphotransferase activity"/>
    <property type="evidence" value="ECO:0007669"/>
    <property type="project" value="UniProtKB-EC"/>
</dbReference>
<dbReference type="SMART" id="SM01120">
    <property type="entry name" value="Dak2"/>
    <property type="match status" value="1"/>
</dbReference>
<evidence type="ECO:0000256" key="1">
    <source>
        <dbReference type="ARBA" id="ARBA00001113"/>
    </source>
</evidence>
<dbReference type="PANTHER" id="PTHR28629:SF4">
    <property type="entry name" value="TRIOKINASE_FMN CYCLASE"/>
    <property type="match status" value="1"/>
</dbReference>
<dbReference type="RefSeq" id="WP_010623781.1">
    <property type="nucleotide sequence ID" value="NZ_AZFA01000003.1"/>
</dbReference>
<dbReference type="GO" id="GO:0019563">
    <property type="term" value="P:glycerol catabolic process"/>
    <property type="evidence" value="ECO:0007669"/>
    <property type="project" value="TreeGrafter"/>
</dbReference>
<evidence type="ECO:0000256" key="7">
    <source>
        <dbReference type="ARBA" id="ARBA00046577"/>
    </source>
</evidence>
<dbReference type="eggNOG" id="COG1461">
    <property type="taxonomic scope" value="Bacteria"/>
</dbReference>
<evidence type="ECO:0000256" key="4">
    <source>
        <dbReference type="ARBA" id="ARBA00022679"/>
    </source>
</evidence>
<dbReference type="InterPro" id="IPR012737">
    <property type="entry name" value="DhaK_L_YcgS"/>
</dbReference>
<dbReference type="EC" id="2.7.1.121" evidence="3"/>
<comment type="subunit">
    <text evidence="7">Homodimer. The dihydroxyacetone kinase complex is composed of a homodimer of DhaM, a homodimer of DhaK and the subunit DhaL.</text>
</comment>
<protein>
    <recommendedName>
        <fullName evidence="3">phosphoenolpyruvate--glycerone phosphotransferase</fullName>
        <ecNumber evidence="3">2.7.1.121</ecNumber>
    </recommendedName>
</protein>
<comment type="pathway">
    <text evidence="2">Polyol metabolism; glycerol degradation.</text>
</comment>
<dbReference type="PROSITE" id="PS51480">
    <property type="entry name" value="DHAL"/>
    <property type="match status" value="1"/>
</dbReference>
<dbReference type="InterPro" id="IPR036117">
    <property type="entry name" value="DhaL_dom_sf"/>
</dbReference>
<keyword evidence="6" id="KW-0319">Glycerol metabolism</keyword>
<evidence type="ECO:0000313" key="11">
    <source>
        <dbReference type="Proteomes" id="UP000051647"/>
    </source>
</evidence>
<dbReference type="Proteomes" id="UP000051647">
    <property type="component" value="Unassembled WGS sequence"/>
</dbReference>
<dbReference type="FunFam" id="1.25.40.340:FF:000002">
    <property type="entry name" value="Dihydroxyacetone kinase, L subunit"/>
    <property type="match status" value="1"/>
</dbReference>
<comment type="function">
    <text evidence="8">ADP-binding subunit of the dihydroxyacetone kinase, which is responsible for the phosphoenolpyruvate (PEP)-dependent phosphorylation of dihydroxyacetone. DhaL-ADP is converted to DhaL-ATP via a phosphoryl group transfer from DhaM and transmits it to dihydroxyacetone binds to DhaK.</text>
</comment>
<comment type="catalytic activity">
    <reaction evidence="1">
        <text>dihydroxyacetone + phosphoenolpyruvate = dihydroxyacetone phosphate + pyruvate</text>
        <dbReference type="Rhea" id="RHEA:18381"/>
        <dbReference type="ChEBI" id="CHEBI:15361"/>
        <dbReference type="ChEBI" id="CHEBI:16016"/>
        <dbReference type="ChEBI" id="CHEBI:57642"/>
        <dbReference type="ChEBI" id="CHEBI:58702"/>
        <dbReference type="EC" id="2.7.1.121"/>
    </reaction>
</comment>
<keyword evidence="11" id="KW-1185">Reference proteome</keyword>
<dbReference type="GO" id="GO:0004371">
    <property type="term" value="F:glycerone kinase activity"/>
    <property type="evidence" value="ECO:0007669"/>
    <property type="project" value="InterPro"/>
</dbReference>
<evidence type="ECO:0000256" key="8">
    <source>
        <dbReference type="ARBA" id="ARBA00055771"/>
    </source>
</evidence>
<evidence type="ECO:0000256" key="5">
    <source>
        <dbReference type="ARBA" id="ARBA00022777"/>
    </source>
</evidence>
<evidence type="ECO:0000256" key="2">
    <source>
        <dbReference type="ARBA" id="ARBA00004745"/>
    </source>
</evidence>
<evidence type="ECO:0000256" key="3">
    <source>
        <dbReference type="ARBA" id="ARBA00012095"/>
    </source>
</evidence>
<dbReference type="InterPro" id="IPR050861">
    <property type="entry name" value="Dihydroxyacetone_Kinase"/>
</dbReference>
<evidence type="ECO:0000259" key="9">
    <source>
        <dbReference type="PROSITE" id="PS51480"/>
    </source>
</evidence>
<reference evidence="10 11" key="1">
    <citation type="journal article" date="2015" name="Genome Announc.">
        <title>Expanding the biotechnology potential of lactobacilli through comparative genomics of 213 strains and associated genera.</title>
        <authorList>
            <person name="Sun Z."/>
            <person name="Harris H.M."/>
            <person name="McCann A."/>
            <person name="Guo C."/>
            <person name="Argimon S."/>
            <person name="Zhang W."/>
            <person name="Yang X."/>
            <person name="Jeffery I.B."/>
            <person name="Cooney J.C."/>
            <person name="Kagawa T.F."/>
            <person name="Liu W."/>
            <person name="Song Y."/>
            <person name="Salvetti E."/>
            <person name="Wrobel A."/>
            <person name="Rasinkangas P."/>
            <person name="Parkhill J."/>
            <person name="Rea M.C."/>
            <person name="O'Sullivan O."/>
            <person name="Ritari J."/>
            <person name="Douillard F.P."/>
            <person name="Paul Ross R."/>
            <person name="Yang R."/>
            <person name="Briner A.E."/>
            <person name="Felis G.E."/>
            <person name="de Vos W.M."/>
            <person name="Barrangou R."/>
            <person name="Klaenhammer T.R."/>
            <person name="Caufield P.W."/>
            <person name="Cui Y."/>
            <person name="Zhang H."/>
            <person name="O'Toole P.W."/>
        </authorList>
    </citation>
    <scope>NUCLEOTIDE SEQUENCE [LARGE SCALE GENOMIC DNA]</scope>
    <source>
        <strain evidence="10 11">DSM 14857</strain>
    </source>
</reference>
<dbReference type="InterPro" id="IPR004007">
    <property type="entry name" value="DhaL_dom"/>
</dbReference>
<keyword evidence="5 10" id="KW-0418">Kinase</keyword>
<dbReference type="SUPFAM" id="SSF101473">
    <property type="entry name" value="DhaL-like"/>
    <property type="match status" value="1"/>
</dbReference>